<feature type="compositionally biased region" description="Polar residues" evidence="1">
    <location>
        <begin position="356"/>
        <end position="367"/>
    </location>
</feature>
<keyword evidence="3" id="KW-0732">Signal</keyword>
<evidence type="ECO:0008006" key="6">
    <source>
        <dbReference type="Google" id="ProtNLM"/>
    </source>
</evidence>
<evidence type="ECO:0000313" key="4">
    <source>
        <dbReference type="EMBL" id="VUC20802.1"/>
    </source>
</evidence>
<feature type="transmembrane region" description="Helical" evidence="2">
    <location>
        <begin position="768"/>
        <end position="786"/>
    </location>
</feature>
<keyword evidence="2" id="KW-0472">Membrane</keyword>
<feature type="compositionally biased region" description="Low complexity" evidence="1">
    <location>
        <begin position="427"/>
        <end position="436"/>
    </location>
</feature>
<gene>
    <name evidence="4" type="ORF">CLO192961_LOCUS33179</name>
</gene>
<dbReference type="Proteomes" id="UP000766486">
    <property type="component" value="Unassembled WGS sequence"/>
</dbReference>
<sequence>MRVNIFKTLLPFLLAQRGHAHGTKVDSGCALDCSHRLLNSSDTVDWRALCSDQIKQHSLFQCLVLSCTSDSYSDALTSVVTSCFENGAAIAPLHPVQFADPALYARQFITTVVQSPSSYGPEVGGGEKGQLGSPASPSVPLNCEAGTDRILTLSLPGPTSNPSQPSSDALGRPQTQNPNQGSQNGQPQGNPPAGNSGSSNGSPSDASNPTCTGNLNGCNRPSPSGPGNYPDTTQLAGSSSPSPNKGPNASSGNQATQQSPNGQGSDAHSPSPSASDASNSNQSSRPPSSDGQSGAQPNRNPQNFPPSQDTEGTGGSPCPPGQSNSGPGQESSPPTNPNTSNGAPSSPSSQAPSSPDNQFPNSPQGPSKPNPGYGPSDGQSPAGAPSNPANTNGCAGDQANPGSNSPAGSPNRPNNPGSEGCHGTGSPGSPSNNSPGQAPASKPGPDPNGGGVPCPDTGNTNGKGPNNGNSPRPGPDPMAGPDTGDSPEIIVTVHIPVPSGNPEAGPPGNSPSNGGVGPGGASPSPTKGSQSPPSESSGPSSRPGGTTEANPNSPDLPDSGEFPCDNDSSASGPSGPGNGANNGGAGRPASDFTLWPLPTAPPTVPGSAVDSVSNIPPQTDITFEKSGPPSLTVSGAPANGPEITLWPRPTAKAPTAAPANPNGNQETIVLHIPLPGHVVPSDSPAGVKTLDATMTKDPSSGGSVVPELVSAPSYANGNKRGLVARETNEGILIPSQTFFRSDNQTASTTLATYTGAAGRPAASKKFMFAYYGVFAFGFLLRTFNWFG</sequence>
<protein>
    <recommendedName>
        <fullName evidence="6">Extracellular membrane protein CFEM domain-containing protein</fullName>
    </recommendedName>
</protein>
<keyword evidence="2" id="KW-0812">Transmembrane</keyword>
<organism evidence="4 5">
    <name type="scientific">Bionectria ochroleuca</name>
    <name type="common">Gliocladium roseum</name>
    <dbReference type="NCBI Taxonomy" id="29856"/>
    <lineage>
        <taxon>Eukaryota</taxon>
        <taxon>Fungi</taxon>
        <taxon>Dikarya</taxon>
        <taxon>Ascomycota</taxon>
        <taxon>Pezizomycotina</taxon>
        <taxon>Sordariomycetes</taxon>
        <taxon>Hypocreomycetidae</taxon>
        <taxon>Hypocreales</taxon>
        <taxon>Bionectriaceae</taxon>
        <taxon>Clonostachys</taxon>
    </lineage>
</organism>
<feature type="compositionally biased region" description="Low complexity" evidence="1">
    <location>
        <begin position="521"/>
        <end position="545"/>
    </location>
</feature>
<feature type="compositionally biased region" description="Polar residues" evidence="1">
    <location>
        <begin position="321"/>
        <end position="330"/>
    </location>
</feature>
<feature type="compositionally biased region" description="Polar residues" evidence="1">
    <location>
        <begin position="254"/>
        <end position="264"/>
    </location>
</feature>
<feature type="compositionally biased region" description="Gly residues" evidence="1">
    <location>
        <begin position="574"/>
        <end position="586"/>
    </location>
</feature>
<evidence type="ECO:0000256" key="1">
    <source>
        <dbReference type="SAM" id="MobiDB-lite"/>
    </source>
</evidence>
<name>A0ABY6TQQ7_BIOOC</name>
<accession>A0ABY6TQQ7</accession>
<feature type="chain" id="PRO_5045661831" description="Extracellular membrane protein CFEM domain-containing protein" evidence="3">
    <location>
        <begin position="21"/>
        <end position="787"/>
    </location>
</feature>
<proteinExistence type="predicted"/>
<comment type="caution">
    <text evidence="4">The sequence shown here is derived from an EMBL/GenBank/DDBJ whole genome shotgun (WGS) entry which is preliminary data.</text>
</comment>
<evidence type="ECO:0000256" key="2">
    <source>
        <dbReference type="SAM" id="Phobius"/>
    </source>
</evidence>
<feature type="compositionally biased region" description="Polar residues" evidence="1">
    <location>
        <begin position="400"/>
        <end position="417"/>
    </location>
</feature>
<dbReference type="EMBL" id="CABFNS010000278">
    <property type="protein sequence ID" value="VUC20802.1"/>
    <property type="molecule type" value="Genomic_DNA"/>
</dbReference>
<feature type="compositionally biased region" description="Low complexity" evidence="1">
    <location>
        <begin position="458"/>
        <end position="471"/>
    </location>
</feature>
<keyword evidence="2" id="KW-1133">Transmembrane helix</keyword>
<feature type="compositionally biased region" description="Low complexity" evidence="1">
    <location>
        <begin position="173"/>
        <end position="204"/>
    </location>
</feature>
<feature type="region of interest" description="Disordered" evidence="1">
    <location>
        <begin position="116"/>
        <end position="640"/>
    </location>
</feature>
<reference evidence="4 5" key="1">
    <citation type="submission" date="2019-06" db="EMBL/GenBank/DDBJ databases">
        <authorList>
            <person name="Broberg M."/>
        </authorList>
    </citation>
    <scope>NUCLEOTIDE SEQUENCE [LARGE SCALE GENOMIC DNA]</scope>
</reference>
<feature type="compositionally biased region" description="Polar residues" evidence="1">
    <location>
        <begin position="157"/>
        <end position="167"/>
    </location>
</feature>
<feature type="compositionally biased region" description="Low complexity" evidence="1">
    <location>
        <begin position="331"/>
        <end position="355"/>
    </location>
</feature>
<feature type="compositionally biased region" description="Polar residues" evidence="1">
    <location>
        <begin position="610"/>
        <end position="621"/>
    </location>
</feature>
<feature type="signal peptide" evidence="3">
    <location>
        <begin position="1"/>
        <end position="20"/>
    </location>
</feature>
<keyword evidence="5" id="KW-1185">Reference proteome</keyword>
<feature type="compositionally biased region" description="Polar residues" evidence="1">
    <location>
        <begin position="205"/>
        <end position="222"/>
    </location>
</feature>
<evidence type="ECO:0000256" key="3">
    <source>
        <dbReference type="SAM" id="SignalP"/>
    </source>
</evidence>
<feature type="compositionally biased region" description="Low complexity" evidence="1">
    <location>
        <begin position="265"/>
        <end position="289"/>
    </location>
</feature>
<feature type="compositionally biased region" description="Low complexity" evidence="1">
    <location>
        <begin position="236"/>
        <end position="253"/>
    </location>
</feature>
<feature type="compositionally biased region" description="Polar residues" evidence="1">
    <location>
        <begin position="290"/>
        <end position="311"/>
    </location>
</feature>
<evidence type="ECO:0000313" key="5">
    <source>
        <dbReference type="Proteomes" id="UP000766486"/>
    </source>
</evidence>